<dbReference type="Gene3D" id="1.10.10.10">
    <property type="entry name" value="Winged helix-like DNA-binding domain superfamily/Winged helix DNA-binding domain"/>
    <property type="match status" value="1"/>
</dbReference>
<evidence type="ECO:0000313" key="7">
    <source>
        <dbReference type="Proteomes" id="UP000064844"/>
    </source>
</evidence>
<dbReference type="EMBL" id="CP011307">
    <property type="protein sequence ID" value="ALP94989.1"/>
    <property type="molecule type" value="Genomic_DNA"/>
</dbReference>
<comment type="similarity">
    <text evidence="1">Belongs to the LysR transcriptional regulatory family.</text>
</comment>
<dbReference type="Proteomes" id="UP000064844">
    <property type="component" value="Chromosome"/>
</dbReference>
<dbReference type="InterPro" id="IPR050950">
    <property type="entry name" value="HTH-type_LysR_regulators"/>
</dbReference>
<dbReference type="CDD" id="cd05466">
    <property type="entry name" value="PBP2_LTTR_substrate"/>
    <property type="match status" value="1"/>
</dbReference>
<keyword evidence="2" id="KW-0805">Transcription regulation</keyword>
<dbReference type="PRINTS" id="PR00039">
    <property type="entry name" value="HTHLYSR"/>
</dbReference>
<name>A0A0S2W6K2_9FIRM</name>
<dbReference type="InterPro" id="IPR000847">
    <property type="entry name" value="LysR_HTH_N"/>
</dbReference>
<keyword evidence="4" id="KW-0804">Transcription</keyword>
<evidence type="ECO:0000256" key="3">
    <source>
        <dbReference type="ARBA" id="ARBA00023125"/>
    </source>
</evidence>
<evidence type="ECO:0000256" key="2">
    <source>
        <dbReference type="ARBA" id="ARBA00023015"/>
    </source>
</evidence>
<dbReference type="SUPFAM" id="SSF53850">
    <property type="entry name" value="Periplasmic binding protein-like II"/>
    <property type="match status" value="1"/>
</dbReference>
<dbReference type="eggNOG" id="COG0583">
    <property type="taxonomic scope" value="Bacteria"/>
</dbReference>
<dbReference type="PROSITE" id="PS50931">
    <property type="entry name" value="HTH_LYSR"/>
    <property type="match status" value="1"/>
</dbReference>
<evidence type="ECO:0000259" key="5">
    <source>
        <dbReference type="PROSITE" id="PS50931"/>
    </source>
</evidence>
<protein>
    <submittedName>
        <fullName evidence="6">LysR family transcriptional regulator</fullName>
    </submittedName>
</protein>
<dbReference type="GO" id="GO:0003700">
    <property type="term" value="F:DNA-binding transcription factor activity"/>
    <property type="evidence" value="ECO:0007669"/>
    <property type="project" value="InterPro"/>
</dbReference>
<dbReference type="Pfam" id="PF03466">
    <property type="entry name" value="LysR_substrate"/>
    <property type="match status" value="1"/>
</dbReference>
<dbReference type="GO" id="GO:0003677">
    <property type="term" value="F:DNA binding"/>
    <property type="evidence" value="ECO:0007669"/>
    <property type="project" value="UniProtKB-KW"/>
</dbReference>
<dbReference type="STRING" id="1297617.IB211_02598c"/>
<dbReference type="InterPro" id="IPR005119">
    <property type="entry name" value="LysR_subst-bd"/>
</dbReference>
<evidence type="ECO:0000256" key="4">
    <source>
        <dbReference type="ARBA" id="ARBA00023163"/>
    </source>
</evidence>
<evidence type="ECO:0000313" key="6">
    <source>
        <dbReference type="EMBL" id="ALP94989.1"/>
    </source>
</evidence>
<keyword evidence="7" id="KW-1185">Reference proteome</keyword>
<dbReference type="GO" id="GO:0005829">
    <property type="term" value="C:cytosol"/>
    <property type="evidence" value="ECO:0007669"/>
    <property type="project" value="TreeGrafter"/>
</dbReference>
<evidence type="ECO:0000256" key="1">
    <source>
        <dbReference type="ARBA" id="ARBA00009437"/>
    </source>
</evidence>
<dbReference type="Pfam" id="PF00126">
    <property type="entry name" value="HTH_1"/>
    <property type="match status" value="1"/>
</dbReference>
<dbReference type="SUPFAM" id="SSF46785">
    <property type="entry name" value="Winged helix' DNA-binding domain"/>
    <property type="match status" value="1"/>
</dbReference>
<keyword evidence="3" id="KW-0238">DNA-binding</keyword>
<dbReference type="AlphaFoldDB" id="A0A0S2W6K2"/>
<dbReference type="InterPro" id="IPR036390">
    <property type="entry name" value="WH_DNA-bd_sf"/>
</dbReference>
<reference evidence="6 7" key="1">
    <citation type="journal article" date="2015" name="Nat. Commun.">
        <title>Production of butyrate from lysine and the Amadori product fructoselysine by a human gut commensal.</title>
        <authorList>
            <person name="Bui T.P."/>
            <person name="Ritari J."/>
            <person name="Boeren S."/>
            <person name="de Waard P."/>
            <person name="Plugge C.M."/>
            <person name="de Vos W.M."/>
        </authorList>
    </citation>
    <scope>NUCLEOTIDE SEQUENCE [LARGE SCALE GENOMIC DNA]</scope>
    <source>
        <strain evidence="6 7">AF211</strain>
    </source>
</reference>
<organism evidence="6 7">
    <name type="scientific">Intestinimonas butyriciproducens</name>
    <dbReference type="NCBI Taxonomy" id="1297617"/>
    <lineage>
        <taxon>Bacteria</taxon>
        <taxon>Bacillati</taxon>
        <taxon>Bacillota</taxon>
        <taxon>Clostridia</taxon>
        <taxon>Eubacteriales</taxon>
        <taxon>Intestinimonas</taxon>
    </lineage>
</organism>
<accession>A0A0S2W6K2</accession>
<dbReference type="KEGG" id="ibu:IB211_02598c"/>
<dbReference type="PANTHER" id="PTHR30419:SF28">
    <property type="entry name" value="HTH-TYPE TRANSCRIPTIONAL REGULATOR BSDA"/>
    <property type="match status" value="1"/>
</dbReference>
<feature type="domain" description="HTH lysR-type" evidence="5">
    <location>
        <begin position="1"/>
        <end position="58"/>
    </location>
</feature>
<dbReference type="PANTHER" id="PTHR30419">
    <property type="entry name" value="HTH-TYPE TRANSCRIPTIONAL REGULATOR YBHD"/>
    <property type="match status" value="1"/>
</dbReference>
<sequence>MDIGKYRALLRTVEMGNITRAAEELGYTQSAVSRIIADLEQEWGVTLLTRGRMGVVLSSAGEALLPHLRAVCNADRELLEEVDQLHGLTRGTIRVGTFNSISVHWLPRLMKTFLERYPGIRFEVMTHIEYREIEEWVAGGHVDCGFIALPSALTLDTVFLRRDRHMAVLPLDHPLAGEESYPISRFAEDSFIKLEDDRDREIVQIFERYQVKPNLQYRVNDDYAAIAMVENGLGVSVLTELVLQRTPYGVAVKPLDPPQFRDIGLAVRSRRSASPATARFLDHVERWAAEGI</sequence>
<proteinExistence type="inferred from homology"/>
<dbReference type="InterPro" id="IPR036388">
    <property type="entry name" value="WH-like_DNA-bd_sf"/>
</dbReference>
<reference evidence="7" key="2">
    <citation type="submission" date="2015-04" db="EMBL/GenBank/DDBJ databases">
        <title>A butyrogenic pathway from the amino acid lysine in a human gut commensal.</title>
        <authorList>
            <person name="de Vos W.M."/>
            <person name="Bui N.T.P."/>
            <person name="Plugge C.M."/>
            <person name="Ritari J."/>
        </authorList>
    </citation>
    <scope>NUCLEOTIDE SEQUENCE [LARGE SCALE GENOMIC DNA]</scope>
    <source>
        <strain evidence="7">AF211</strain>
    </source>
</reference>
<dbReference type="RefSeq" id="WP_033117369.1">
    <property type="nucleotide sequence ID" value="NZ_CALICV010000151.1"/>
</dbReference>
<dbReference type="Gene3D" id="3.40.190.290">
    <property type="match status" value="1"/>
</dbReference>
<gene>
    <name evidence="6" type="ORF">IB211_02598c</name>
</gene>